<keyword evidence="5" id="KW-1185">Reference proteome</keyword>
<sequence length="248" mass="25718">MPAMLEGRHILVTGAASGIGRAAAHLFAAYGARLMLLDRDEKVREIADALPDADSAVADITDAAAMAEAITRFPRMDGAFNNAGIEGMDGRMVPIMDYPDAAFAQVMHVNATGLWQCMKAQIPAIQANGGGAVVNTASVMGWLGAAGMAAYVASKHAVVGLTRAAALDCAPLNIRVNALLPGAVETPMLTERGFVVNPGFEQHAAQAHPLGRWAQPTEIAEAAAWLLSSKSSFVTGHALAVDGGFSAR</sequence>
<dbReference type="PANTHER" id="PTHR24321">
    <property type="entry name" value="DEHYDROGENASES, SHORT CHAIN"/>
    <property type="match status" value="1"/>
</dbReference>
<comment type="catalytic activity">
    <reaction evidence="3">
        <text>2,5-dichlorocyclohexa-2,5-dien-1,4-diol + NAD(+) = 2,5-dichlorohydroquinone + NADH + H(+)</text>
        <dbReference type="Rhea" id="RHEA:15741"/>
        <dbReference type="ChEBI" id="CHEBI:15378"/>
        <dbReference type="ChEBI" id="CHEBI:27545"/>
        <dbReference type="ChEBI" id="CHEBI:28975"/>
        <dbReference type="ChEBI" id="CHEBI:57540"/>
        <dbReference type="ChEBI" id="CHEBI:57945"/>
    </reaction>
</comment>
<dbReference type="Pfam" id="PF13561">
    <property type="entry name" value="adh_short_C2"/>
    <property type="match status" value="1"/>
</dbReference>
<comment type="caution">
    <text evidence="4">The sequence shown here is derived from an EMBL/GenBank/DDBJ whole genome shotgun (WGS) entry which is preliminary data.</text>
</comment>
<dbReference type="InterPro" id="IPR036291">
    <property type="entry name" value="NAD(P)-bd_dom_sf"/>
</dbReference>
<dbReference type="PRINTS" id="PR00081">
    <property type="entry name" value="GDHRDH"/>
</dbReference>
<evidence type="ECO:0000256" key="3">
    <source>
        <dbReference type="ARBA" id="ARBA00051383"/>
    </source>
</evidence>
<protein>
    <submittedName>
        <fullName evidence="4">SDR family oxidoreductase</fullName>
    </submittedName>
</protein>
<dbReference type="PANTHER" id="PTHR24321:SF8">
    <property type="entry name" value="ESTRADIOL 17-BETA-DEHYDROGENASE 8-RELATED"/>
    <property type="match status" value="1"/>
</dbReference>
<dbReference type="InterPro" id="IPR002347">
    <property type="entry name" value="SDR_fam"/>
</dbReference>
<proteinExistence type="inferred from homology"/>
<dbReference type="OrthoDB" id="9812986at2"/>
<reference evidence="4 5" key="1">
    <citation type="submission" date="2019-01" db="EMBL/GenBank/DDBJ databases">
        <authorList>
            <person name="Chen W.-M."/>
        </authorList>
    </citation>
    <scope>NUCLEOTIDE SEQUENCE [LARGE SCALE GENOMIC DNA]</scope>
    <source>
        <strain evidence="4 5">TLA-22</strain>
    </source>
</reference>
<gene>
    <name evidence="4" type="ORF">ENE74_08750</name>
</gene>
<evidence type="ECO:0000313" key="5">
    <source>
        <dbReference type="Proteomes" id="UP000282977"/>
    </source>
</evidence>
<dbReference type="Proteomes" id="UP000282977">
    <property type="component" value="Unassembled WGS sequence"/>
</dbReference>
<evidence type="ECO:0000256" key="1">
    <source>
        <dbReference type="ARBA" id="ARBA00006484"/>
    </source>
</evidence>
<dbReference type="FunFam" id="3.40.50.720:FF:000084">
    <property type="entry name" value="Short-chain dehydrogenase reductase"/>
    <property type="match status" value="1"/>
</dbReference>
<comment type="similarity">
    <text evidence="1">Belongs to the short-chain dehydrogenases/reductases (SDR) family.</text>
</comment>
<dbReference type="EMBL" id="RZUL01000002">
    <property type="protein sequence ID" value="RVT42467.1"/>
    <property type="molecule type" value="Genomic_DNA"/>
</dbReference>
<dbReference type="PROSITE" id="PS00061">
    <property type="entry name" value="ADH_SHORT"/>
    <property type="match status" value="1"/>
</dbReference>
<dbReference type="Gene3D" id="3.40.50.720">
    <property type="entry name" value="NAD(P)-binding Rossmann-like Domain"/>
    <property type="match status" value="1"/>
</dbReference>
<dbReference type="CDD" id="cd05233">
    <property type="entry name" value="SDR_c"/>
    <property type="match status" value="1"/>
</dbReference>
<dbReference type="SUPFAM" id="SSF51735">
    <property type="entry name" value="NAD(P)-binding Rossmann-fold domains"/>
    <property type="match status" value="1"/>
</dbReference>
<accession>A0A437JAF1</accession>
<name>A0A437JAF1_9SPHN</name>
<dbReference type="AlphaFoldDB" id="A0A437JAF1"/>
<organism evidence="4 5">
    <name type="scientific">Sphingobium algorifonticola</name>
    <dbReference type="NCBI Taxonomy" id="2008318"/>
    <lineage>
        <taxon>Bacteria</taxon>
        <taxon>Pseudomonadati</taxon>
        <taxon>Pseudomonadota</taxon>
        <taxon>Alphaproteobacteria</taxon>
        <taxon>Sphingomonadales</taxon>
        <taxon>Sphingomonadaceae</taxon>
        <taxon>Sphingobium</taxon>
    </lineage>
</organism>
<dbReference type="PRINTS" id="PR00080">
    <property type="entry name" value="SDRFAMILY"/>
</dbReference>
<evidence type="ECO:0000313" key="4">
    <source>
        <dbReference type="EMBL" id="RVT42467.1"/>
    </source>
</evidence>
<keyword evidence="2" id="KW-0560">Oxidoreductase</keyword>
<dbReference type="GO" id="GO:0016491">
    <property type="term" value="F:oxidoreductase activity"/>
    <property type="evidence" value="ECO:0007669"/>
    <property type="project" value="UniProtKB-KW"/>
</dbReference>
<dbReference type="InterPro" id="IPR020904">
    <property type="entry name" value="Sc_DH/Rdtase_CS"/>
</dbReference>
<evidence type="ECO:0000256" key="2">
    <source>
        <dbReference type="ARBA" id="ARBA00023002"/>
    </source>
</evidence>